<accession>A0A428Z7C9</accession>
<evidence type="ECO:0000256" key="8">
    <source>
        <dbReference type="ARBA" id="ARBA00022833"/>
    </source>
</evidence>
<dbReference type="Pfam" id="PF01435">
    <property type="entry name" value="Peptidase_M48"/>
    <property type="match status" value="1"/>
</dbReference>
<evidence type="ECO:0000256" key="4">
    <source>
        <dbReference type="ARBA" id="ARBA00022670"/>
    </source>
</evidence>
<comment type="cofactor">
    <cofactor evidence="1">
        <name>Zn(2+)</name>
        <dbReference type="ChEBI" id="CHEBI:29105"/>
    </cofactor>
</comment>
<sequence length="473" mass="51650">MSVTFRAWLAVLALVGYFVLLGALVGACLWMIFEQKGALAIVFGGAVLLSALLSIDPAAARRARYRAHGAYVTRTSQPELWRVVDELAEAARTRTPDEIVIVAEANAMVWEETRLLGLRQGFRHLAIGLPLLAGLSVNELRAVIGHELGHFSHGHTKMAALTYRATMAMRTTAEDTSGSPVGWLFRGYSRLYLMFAGSVNRAQELEADAAAVRAAGKTATQSGFRKIPALVKAWQDYTETYFELLPYADRTPALLEGFRDYLADPVRAEEFVLDQARLLDAQPRSRFDSHPPMRDRLEAVDQLDVDDHPVDDRPATALLADPEKTVPRLEIALVPDDLGPRASWAEIVEIAGASVAAEKAAILGVHSGPPADAINAVSADHDRDTLVDLVENAMVHVLVRDGLAKHELNWSGPWRVRMINGELFDVTELVAEVVDDPAELPEARQWFTGLVASLQASRVMSTVTSNAVASPPE</sequence>
<dbReference type="PROSITE" id="PS51257">
    <property type="entry name" value="PROKAR_LIPOPROTEIN"/>
    <property type="match status" value="1"/>
</dbReference>
<evidence type="ECO:0000256" key="11">
    <source>
        <dbReference type="ARBA" id="ARBA00023136"/>
    </source>
</evidence>
<evidence type="ECO:0000256" key="1">
    <source>
        <dbReference type="ARBA" id="ARBA00001947"/>
    </source>
</evidence>
<dbReference type="OrthoDB" id="155290at2"/>
<dbReference type="AlphaFoldDB" id="A0A428Z7C9"/>
<keyword evidence="3" id="KW-1003">Cell membrane</keyword>
<dbReference type="RefSeq" id="WP_051795128.1">
    <property type="nucleotide sequence ID" value="NZ_QHKI01000019.1"/>
</dbReference>
<dbReference type="GO" id="GO:0004222">
    <property type="term" value="F:metalloendopeptidase activity"/>
    <property type="evidence" value="ECO:0007669"/>
    <property type="project" value="InterPro"/>
</dbReference>
<comment type="subcellular location">
    <subcellularLocation>
        <location evidence="2">Cell membrane</location>
        <topology evidence="2">Multi-pass membrane protein</topology>
    </subcellularLocation>
</comment>
<keyword evidence="7" id="KW-0378">Hydrolase</keyword>
<evidence type="ECO:0000256" key="2">
    <source>
        <dbReference type="ARBA" id="ARBA00004651"/>
    </source>
</evidence>
<evidence type="ECO:0000256" key="10">
    <source>
        <dbReference type="ARBA" id="ARBA00023049"/>
    </source>
</evidence>
<evidence type="ECO:0000256" key="9">
    <source>
        <dbReference type="ARBA" id="ARBA00022989"/>
    </source>
</evidence>
<keyword evidence="9 12" id="KW-1133">Transmembrane helix</keyword>
<dbReference type="GO" id="GO:0005886">
    <property type="term" value="C:plasma membrane"/>
    <property type="evidence" value="ECO:0007669"/>
    <property type="project" value="UniProtKB-SubCell"/>
</dbReference>
<evidence type="ECO:0000256" key="5">
    <source>
        <dbReference type="ARBA" id="ARBA00022692"/>
    </source>
</evidence>
<keyword evidence="8" id="KW-0862">Zinc</keyword>
<feature type="transmembrane region" description="Helical" evidence="12">
    <location>
        <begin position="7"/>
        <end position="32"/>
    </location>
</feature>
<evidence type="ECO:0000256" key="6">
    <source>
        <dbReference type="ARBA" id="ARBA00022723"/>
    </source>
</evidence>
<keyword evidence="5 12" id="KW-0812">Transmembrane</keyword>
<evidence type="ECO:0000313" key="14">
    <source>
        <dbReference type="EMBL" id="RSM83554.1"/>
    </source>
</evidence>
<gene>
    <name evidence="14" type="ORF">DMH04_23210</name>
</gene>
<organism evidence="14 15">
    <name type="scientific">Kibdelosporangium aridum</name>
    <dbReference type="NCBI Taxonomy" id="2030"/>
    <lineage>
        <taxon>Bacteria</taxon>
        <taxon>Bacillati</taxon>
        <taxon>Actinomycetota</taxon>
        <taxon>Actinomycetes</taxon>
        <taxon>Pseudonocardiales</taxon>
        <taxon>Pseudonocardiaceae</taxon>
        <taxon>Kibdelosporangium</taxon>
    </lineage>
</organism>
<dbReference type="PANTHER" id="PTHR43221">
    <property type="entry name" value="PROTEASE HTPX"/>
    <property type="match status" value="1"/>
</dbReference>
<reference evidence="14 15" key="1">
    <citation type="submission" date="2018-05" db="EMBL/GenBank/DDBJ databases">
        <title>Evolution of GPA BGCs.</title>
        <authorList>
            <person name="Waglechner N."/>
            <person name="Wright G.D."/>
        </authorList>
    </citation>
    <scope>NUCLEOTIDE SEQUENCE [LARGE SCALE GENOMIC DNA]</scope>
    <source>
        <strain evidence="14 15">A82846</strain>
    </source>
</reference>
<evidence type="ECO:0000259" key="13">
    <source>
        <dbReference type="Pfam" id="PF01435"/>
    </source>
</evidence>
<dbReference type="InterPro" id="IPR001915">
    <property type="entry name" value="Peptidase_M48"/>
</dbReference>
<keyword evidence="6" id="KW-0479">Metal-binding</keyword>
<feature type="transmembrane region" description="Helical" evidence="12">
    <location>
        <begin position="38"/>
        <end position="55"/>
    </location>
</feature>
<name>A0A428Z7C9_KIBAR</name>
<keyword evidence="10" id="KW-0482">Metalloprotease</keyword>
<evidence type="ECO:0000256" key="7">
    <source>
        <dbReference type="ARBA" id="ARBA00022801"/>
    </source>
</evidence>
<dbReference type="EMBL" id="QHKI01000019">
    <property type="protein sequence ID" value="RSM83554.1"/>
    <property type="molecule type" value="Genomic_DNA"/>
</dbReference>
<dbReference type="GO" id="GO:0046872">
    <property type="term" value="F:metal ion binding"/>
    <property type="evidence" value="ECO:0007669"/>
    <property type="project" value="UniProtKB-KW"/>
</dbReference>
<proteinExistence type="predicted"/>
<evidence type="ECO:0000313" key="15">
    <source>
        <dbReference type="Proteomes" id="UP000287547"/>
    </source>
</evidence>
<feature type="domain" description="Peptidase M48" evidence="13">
    <location>
        <begin position="77"/>
        <end position="302"/>
    </location>
</feature>
<keyword evidence="4" id="KW-0645">Protease</keyword>
<dbReference type="GO" id="GO:0006508">
    <property type="term" value="P:proteolysis"/>
    <property type="evidence" value="ECO:0007669"/>
    <property type="project" value="UniProtKB-KW"/>
</dbReference>
<comment type="caution">
    <text evidence="14">The sequence shown here is derived from an EMBL/GenBank/DDBJ whole genome shotgun (WGS) entry which is preliminary data.</text>
</comment>
<dbReference type="Proteomes" id="UP000287547">
    <property type="component" value="Unassembled WGS sequence"/>
</dbReference>
<dbReference type="Gene3D" id="3.30.2010.10">
    <property type="entry name" value="Metalloproteases ('zincins'), catalytic domain"/>
    <property type="match status" value="1"/>
</dbReference>
<dbReference type="InterPro" id="IPR050083">
    <property type="entry name" value="HtpX_protease"/>
</dbReference>
<protein>
    <submittedName>
        <fullName evidence="14">Peptidase M48 Ste24p</fullName>
    </submittedName>
</protein>
<keyword evidence="11 12" id="KW-0472">Membrane</keyword>
<dbReference type="PANTHER" id="PTHR43221:SF1">
    <property type="entry name" value="PROTEASE HTPX"/>
    <property type="match status" value="1"/>
</dbReference>
<evidence type="ECO:0000256" key="12">
    <source>
        <dbReference type="SAM" id="Phobius"/>
    </source>
</evidence>
<evidence type="ECO:0000256" key="3">
    <source>
        <dbReference type="ARBA" id="ARBA00022475"/>
    </source>
</evidence>
<dbReference type="CDD" id="cd07328">
    <property type="entry name" value="M48_Ste24p_like"/>
    <property type="match status" value="1"/>
</dbReference>